<comment type="caution">
    <text evidence="2">The sequence shown here is derived from an EMBL/GenBank/DDBJ whole genome shotgun (WGS) entry which is preliminary data.</text>
</comment>
<accession>A0A8J5IIE5</accession>
<gene>
    <name evidence="2" type="ORF">JG688_00010469</name>
</gene>
<proteinExistence type="predicted"/>
<organism evidence="2 3">
    <name type="scientific">Phytophthora aleatoria</name>
    <dbReference type="NCBI Taxonomy" id="2496075"/>
    <lineage>
        <taxon>Eukaryota</taxon>
        <taxon>Sar</taxon>
        <taxon>Stramenopiles</taxon>
        <taxon>Oomycota</taxon>
        <taxon>Peronosporomycetes</taxon>
        <taxon>Peronosporales</taxon>
        <taxon>Peronosporaceae</taxon>
        <taxon>Phytophthora</taxon>
    </lineage>
</organism>
<feature type="region of interest" description="Disordered" evidence="1">
    <location>
        <begin position="126"/>
        <end position="186"/>
    </location>
</feature>
<name>A0A8J5IIE5_9STRA</name>
<feature type="compositionally biased region" description="Acidic residues" evidence="1">
    <location>
        <begin position="140"/>
        <end position="174"/>
    </location>
</feature>
<sequence>MWVSPERNNKRKFSNKTYLRCESGSVGKTFWGLRTQDAKIVCKFARVSEKWTAFERDKPKRDFANSIRIRAKLYGARFEKGKYMDNLEDLEDFRRQLDNMNDSISDADIRVLNTLCGEAEMDQAEEEMNGDLKNNSKCEDDTDLMDVDDEDECFDSDDGMTEEFADEEVDDSNDDISSKVSDSAFS</sequence>
<feature type="non-terminal residue" evidence="2">
    <location>
        <position position="1"/>
    </location>
</feature>
<keyword evidence="3" id="KW-1185">Reference proteome</keyword>
<evidence type="ECO:0000313" key="2">
    <source>
        <dbReference type="EMBL" id="KAG6958557.1"/>
    </source>
</evidence>
<dbReference type="EMBL" id="JAENGY010000665">
    <property type="protein sequence ID" value="KAG6958557.1"/>
    <property type="molecule type" value="Genomic_DNA"/>
</dbReference>
<reference evidence="2" key="1">
    <citation type="submission" date="2021-01" db="EMBL/GenBank/DDBJ databases">
        <title>Phytophthora aleatoria, a newly-described species from Pinus radiata is distinct from Phytophthora cactorum isolates based on comparative genomics.</title>
        <authorList>
            <person name="Mcdougal R."/>
            <person name="Panda P."/>
            <person name="Williams N."/>
            <person name="Studholme D.J."/>
        </authorList>
    </citation>
    <scope>NUCLEOTIDE SEQUENCE</scope>
    <source>
        <strain evidence="2">NZFS 4037</strain>
    </source>
</reference>
<dbReference type="AlphaFoldDB" id="A0A8J5IIE5"/>
<dbReference type="Proteomes" id="UP000709295">
    <property type="component" value="Unassembled WGS sequence"/>
</dbReference>
<evidence type="ECO:0000256" key="1">
    <source>
        <dbReference type="SAM" id="MobiDB-lite"/>
    </source>
</evidence>
<evidence type="ECO:0000313" key="3">
    <source>
        <dbReference type="Proteomes" id="UP000709295"/>
    </source>
</evidence>
<protein>
    <submittedName>
        <fullName evidence="2">Uncharacterized protein</fullName>
    </submittedName>
</protein>